<sequence length="169" mass="19011">MSASSSVSSPQQVQSCTCKCGLIVRHFTATTPENDGCRFYKCRRPGSNFCGYWDWIDDKLPPHVSIMIHNKKSESDSIQKEINHLKKLVEDMGGNDSELKDMAAIEIFYLKKVSTSEDKMSNLELKNGIESSNLKKVETLGVENAPVDKLASDILDCYCWFCNCQDDLV</sequence>
<evidence type="ECO:0000256" key="4">
    <source>
        <dbReference type="PROSITE-ProRule" id="PRU01343"/>
    </source>
</evidence>
<dbReference type="PROSITE" id="PS51999">
    <property type="entry name" value="ZF_GRF"/>
    <property type="match status" value="1"/>
</dbReference>
<keyword evidence="1" id="KW-0479">Metal-binding</keyword>
<evidence type="ECO:0000256" key="2">
    <source>
        <dbReference type="ARBA" id="ARBA00022771"/>
    </source>
</evidence>
<evidence type="ECO:0000313" key="7">
    <source>
        <dbReference type="Proteomes" id="UP001152561"/>
    </source>
</evidence>
<dbReference type="PANTHER" id="PTHR33248">
    <property type="entry name" value="ZINC ION-BINDING PROTEIN"/>
    <property type="match status" value="1"/>
</dbReference>
<dbReference type="AlphaFoldDB" id="A0A9Q1N1H6"/>
<dbReference type="InterPro" id="IPR010666">
    <property type="entry name" value="Znf_GRF"/>
</dbReference>
<keyword evidence="7" id="KW-1185">Reference proteome</keyword>
<name>A0A9Q1N1H6_9SOLA</name>
<proteinExistence type="predicted"/>
<evidence type="ECO:0000259" key="5">
    <source>
        <dbReference type="PROSITE" id="PS51999"/>
    </source>
</evidence>
<evidence type="ECO:0000313" key="6">
    <source>
        <dbReference type="EMBL" id="KAJ8571082.1"/>
    </source>
</evidence>
<organism evidence="6 7">
    <name type="scientific">Anisodus acutangulus</name>
    <dbReference type="NCBI Taxonomy" id="402998"/>
    <lineage>
        <taxon>Eukaryota</taxon>
        <taxon>Viridiplantae</taxon>
        <taxon>Streptophyta</taxon>
        <taxon>Embryophyta</taxon>
        <taxon>Tracheophyta</taxon>
        <taxon>Spermatophyta</taxon>
        <taxon>Magnoliopsida</taxon>
        <taxon>eudicotyledons</taxon>
        <taxon>Gunneridae</taxon>
        <taxon>Pentapetalae</taxon>
        <taxon>asterids</taxon>
        <taxon>lamiids</taxon>
        <taxon>Solanales</taxon>
        <taxon>Solanaceae</taxon>
        <taxon>Solanoideae</taxon>
        <taxon>Hyoscyameae</taxon>
        <taxon>Anisodus</taxon>
    </lineage>
</organism>
<feature type="domain" description="GRF-type" evidence="5">
    <location>
        <begin position="18"/>
        <end position="59"/>
    </location>
</feature>
<dbReference type="EMBL" id="JAJAGQ010000002">
    <property type="protein sequence ID" value="KAJ8571082.1"/>
    <property type="molecule type" value="Genomic_DNA"/>
</dbReference>
<dbReference type="Proteomes" id="UP001152561">
    <property type="component" value="Unassembled WGS sequence"/>
</dbReference>
<gene>
    <name evidence="6" type="ORF">K7X08_038054</name>
</gene>
<comment type="caution">
    <text evidence="6">The sequence shown here is derived from an EMBL/GenBank/DDBJ whole genome shotgun (WGS) entry which is preliminary data.</text>
</comment>
<evidence type="ECO:0000256" key="1">
    <source>
        <dbReference type="ARBA" id="ARBA00022723"/>
    </source>
</evidence>
<keyword evidence="2 4" id="KW-0863">Zinc-finger</keyword>
<evidence type="ECO:0000256" key="3">
    <source>
        <dbReference type="ARBA" id="ARBA00022833"/>
    </source>
</evidence>
<dbReference type="OrthoDB" id="1301864at2759"/>
<dbReference type="GO" id="GO:0008270">
    <property type="term" value="F:zinc ion binding"/>
    <property type="evidence" value="ECO:0007669"/>
    <property type="project" value="UniProtKB-KW"/>
</dbReference>
<reference evidence="7" key="1">
    <citation type="journal article" date="2023" name="Proc. Natl. Acad. Sci. U.S.A.">
        <title>Genomic and structural basis for evolution of tropane alkaloid biosynthesis.</title>
        <authorList>
            <person name="Wanga Y.-J."/>
            <person name="Taina T."/>
            <person name="Yua J.-Y."/>
            <person name="Lia J."/>
            <person name="Xua B."/>
            <person name="Chenc J."/>
            <person name="D'Auriad J.C."/>
            <person name="Huanga J.-P."/>
            <person name="Huanga S.-X."/>
        </authorList>
    </citation>
    <scope>NUCLEOTIDE SEQUENCE [LARGE SCALE GENOMIC DNA]</scope>
    <source>
        <strain evidence="7">cv. KIB-2019</strain>
    </source>
</reference>
<protein>
    <recommendedName>
        <fullName evidence="5">GRF-type domain-containing protein</fullName>
    </recommendedName>
</protein>
<accession>A0A9Q1N1H6</accession>
<keyword evidence="3" id="KW-0862">Zinc</keyword>